<feature type="domain" description="VOC" evidence="9">
    <location>
        <begin position="211"/>
        <end position="320"/>
    </location>
</feature>
<dbReference type="AlphaFoldDB" id="A0A9D2M2Q2"/>
<proteinExistence type="inferred from homology"/>
<dbReference type="PROSITE" id="PS00159">
    <property type="entry name" value="ALDOLASE_KDPG_KHG_1"/>
    <property type="match status" value="1"/>
</dbReference>
<dbReference type="Gene3D" id="3.10.180.10">
    <property type="entry name" value="2,3-Dihydroxybiphenyl 1,2-Dioxygenase, domain 1"/>
    <property type="match status" value="1"/>
</dbReference>
<dbReference type="Gene3D" id="3.20.20.70">
    <property type="entry name" value="Aldolase class I"/>
    <property type="match status" value="1"/>
</dbReference>
<dbReference type="SUPFAM" id="SSF54593">
    <property type="entry name" value="Glyoxalase/Bleomycin resistance protein/Dihydroxybiphenyl dioxygenase"/>
    <property type="match status" value="1"/>
</dbReference>
<evidence type="ECO:0000259" key="9">
    <source>
        <dbReference type="PROSITE" id="PS51819"/>
    </source>
</evidence>
<evidence type="ECO:0000313" key="10">
    <source>
        <dbReference type="EMBL" id="HJB39823.1"/>
    </source>
</evidence>
<dbReference type="PANTHER" id="PTHR30246">
    <property type="entry name" value="2-KETO-3-DEOXY-6-PHOSPHOGLUCONATE ALDOLASE"/>
    <property type="match status" value="1"/>
</dbReference>
<dbReference type="GO" id="GO:0008675">
    <property type="term" value="F:2-dehydro-3-deoxy-phosphogluconate aldolase activity"/>
    <property type="evidence" value="ECO:0007669"/>
    <property type="project" value="UniProtKB-EC"/>
</dbReference>
<keyword evidence="8" id="KW-0119">Carbohydrate metabolism</keyword>
<evidence type="ECO:0000256" key="7">
    <source>
        <dbReference type="ARBA" id="ARBA00023270"/>
    </source>
</evidence>
<evidence type="ECO:0000256" key="2">
    <source>
        <dbReference type="ARBA" id="ARBA00004736"/>
    </source>
</evidence>
<comment type="subunit">
    <text evidence="4">Homotrimer.</text>
</comment>
<comment type="pathway">
    <text evidence="2">Carbohydrate acid metabolism; 2-dehydro-3-deoxy-D-gluconate degradation; D-glyceraldehyde 3-phosphate and pyruvate from 2-dehydro-3-deoxy-D-gluconate: step 2/2.</text>
</comment>
<organism evidence="10 11">
    <name type="scientific">Candidatus Ruthenibacterium avium</name>
    <dbReference type="NCBI Taxonomy" id="2838751"/>
    <lineage>
        <taxon>Bacteria</taxon>
        <taxon>Bacillati</taxon>
        <taxon>Bacillota</taxon>
        <taxon>Clostridia</taxon>
        <taxon>Eubacteriales</taxon>
        <taxon>Oscillospiraceae</taxon>
        <taxon>Ruthenibacterium</taxon>
    </lineage>
</organism>
<keyword evidence="6" id="KW-0456">Lyase</keyword>
<comment type="catalytic activity">
    <reaction evidence="1">
        <text>2-dehydro-3-deoxy-6-phospho-D-gluconate = D-glyceraldehyde 3-phosphate + pyruvate</text>
        <dbReference type="Rhea" id="RHEA:17089"/>
        <dbReference type="ChEBI" id="CHEBI:15361"/>
        <dbReference type="ChEBI" id="CHEBI:57569"/>
        <dbReference type="ChEBI" id="CHEBI:59776"/>
        <dbReference type="EC" id="4.1.2.14"/>
    </reaction>
</comment>
<evidence type="ECO:0000256" key="6">
    <source>
        <dbReference type="ARBA" id="ARBA00023239"/>
    </source>
</evidence>
<dbReference type="InterPro" id="IPR031337">
    <property type="entry name" value="KDPG/KHG_AS_1"/>
</dbReference>
<dbReference type="InterPro" id="IPR037523">
    <property type="entry name" value="VOC_core"/>
</dbReference>
<comment type="similarity">
    <text evidence="3">Belongs to the KHG/KDPG aldolase family.</text>
</comment>
<dbReference type="InterPro" id="IPR000887">
    <property type="entry name" value="Aldlse_KDPG_KHG"/>
</dbReference>
<sequence length="320" mass="34472">MNEVLQKIYEIGIVPVIAIEDADQAVPLAKALVKGGLPAAEVTFRTAAAEEAIRRIVKEVPEMLVGAGTVLTKEQADRAIDAGVKFIVSPGFNPEITRYVIDKGMLMMPGTATPGEMEQAMSMGLDVVKFFPAEQNGGVAKLKAVAGPYSNLRWMPTGGVNAKNLLDYLSFNKIIACGGTWMVKKDLIDAGNWDEITRLTREAVNTMLGLEFKHVGINCENEEAALNAAKTFEALFGFDYAVGNSSIFASAKTIELNKKPGRGKYGHIAVGTNTIDRAVAHLKARGVAFDESSRVEKNGKLAAIYLQEEIAGFAVHLVQK</sequence>
<dbReference type="InterPro" id="IPR029068">
    <property type="entry name" value="Glyas_Bleomycin-R_OHBP_Dase"/>
</dbReference>
<dbReference type="PROSITE" id="PS51819">
    <property type="entry name" value="VOC"/>
    <property type="match status" value="1"/>
</dbReference>
<evidence type="ECO:0000256" key="5">
    <source>
        <dbReference type="ARBA" id="ARBA00013063"/>
    </source>
</evidence>
<dbReference type="NCBIfam" id="NF004325">
    <property type="entry name" value="PRK05718.1"/>
    <property type="match status" value="1"/>
</dbReference>
<dbReference type="PANTHER" id="PTHR30246:SF1">
    <property type="entry name" value="2-DEHYDRO-3-DEOXY-6-PHOSPHOGALACTONATE ALDOLASE-RELATED"/>
    <property type="match status" value="1"/>
</dbReference>
<evidence type="ECO:0000256" key="8">
    <source>
        <dbReference type="ARBA" id="ARBA00023277"/>
    </source>
</evidence>
<dbReference type="InterPro" id="IPR013785">
    <property type="entry name" value="Aldolase_TIM"/>
</dbReference>
<gene>
    <name evidence="10" type="ORF">H9943_05445</name>
</gene>
<dbReference type="Pfam" id="PF01081">
    <property type="entry name" value="Aldolase"/>
    <property type="match status" value="1"/>
</dbReference>
<dbReference type="CDD" id="cd00452">
    <property type="entry name" value="KDPG_aldolase"/>
    <property type="match status" value="1"/>
</dbReference>
<accession>A0A9D2M2Q2</accession>
<reference evidence="10" key="2">
    <citation type="submission" date="2021-04" db="EMBL/GenBank/DDBJ databases">
        <authorList>
            <person name="Gilroy R."/>
        </authorList>
    </citation>
    <scope>NUCLEOTIDE SEQUENCE</scope>
    <source>
        <strain evidence="10">ChiBcec8-14828</strain>
    </source>
</reference>
<comment type="caution">
    <text evidence="10">The sequence shown here is derived from an EMBL/GenBank/DDBJ whole genome shotgun (WGS) entry which is preliminary data.</text>
</comment>
<name>A0A9D2M2Q2_9FIRM</name>
<dbReference type="EC" id="4.1.2.14" evidence="5"/>
<reference evidence="10" key="1">
    <citation type="journal article" date="2021" name="PeerJ">
        <title>Extensive microbial diversity within the chicken gut microbiome revealed by metagenomics and culture.</title>
        <authorList>
            <person name="Gilroy R."/>
            <person name="Ravi A."/>
            <person name="Getino M."/>
            <person name="Pursley I."/>
            <person name="Horton D.L."/>
            <person name="Alikhan N.F."/>
            <person name="Baker D."/>
            <person name="Gharbi K."/>
            <person name="Hall N."/>
            <person name="Watson M."/>
            <person name="Adriaenssens E.M."/>
            <person name="Foster-Nyarko E."/>
            <person name="Jarju S."/>
            <person name="Secka A."/>
            <person name="Antonio M."/>
            <person name="Oren A."/>
            <person name="Chaudhuri R.R."/>
            <person name="La Ragione R."/>
            <person name="Hildebrand F."/>
            <person name="Pallen M.J."/>
        </authorList>
    </citation>
    <scope>NUCLEOTIDE SEQUENCE</scope>
    <source>
        <strain evidence="10">ChiBcec8-14828</strain>
    </source>
</reference>
<evidence type="ECO:0000313" key="11">
    <source>
        <dbReference type="Proteomes" id="UP000824209"/>
    </source>
</evidence>
<keyword evidence="7" id="KW-0704">Schiff base</keyword>
<dbReference type="SUPFAM" id="SSF51569">
    <property type="entry name" value="Aldolase"/>
    <property type="match status" value="1"/>
</dbReference>
<dbReference type="NCBIfam" id="TIGR01182">
    <property type="entry name" value="eda"/>
    <property type="match status" value="1"/>
</dbReference>
<evidence type="ECO:0000256" key="4">
    <source>
        <dbReference type="ARBA" id="ARBA00011233"/>
    </source>
</evidence>
<dbReference type="EMBL" id="DWYA01000052">
    <property type="protein sequence ID" value="HJB39823.1"/>
    <property type="molecule type" value="Genomic_DNA"/>
</dbReference>
<dbReference type="Proteomes" id="UP000824209">
    <property type="component" value="Unassembled WGS sequence"/>
</dbReference>
<evidence type="ECO:0000256" key="1">
    <source>
        <dbReference type="ARBA" id="ARBA00000654"/>
    </source>
</evidence>
<evidence type="ECO:0000256" key="3">
    <source>
        <dbReference type="ARBA" id="ARBA00006906"/>
    </source>
</evidence>
<dbReference type="InterPro" id="IPR031338">
    <property type="entry name" value="KDPG/KHG_AS_2"/>
</dbReference>
<protein>
    <recommendedName>
        <fullName evidence="5">2-dehydro-3-deoxy-phosphogluconate aldolase</fullName>
        <ecNumber evidence="5">4.1.2.14</ecNumber>
    </recommendedName>
</protein>
<dbReference type="PROSITE" id="PS00160">
    <property type="entry name" value="ALDOLASE_KDPG_KHG_2"/>
    <property type="match status" value="1"/>
</dbReference>